<dbReference type="PANTHER" id="PTHR10110:SF86">
    <property type="entry name" value="SODIUM_HYDROGEN EXCHANGER 7"/>
    <property type="match status" value="1"/>
</dbReference>
<comment type="function">
    <text evidence="10">Na(+)/H(+) antiporter that extrudes sodium in exchange for external protons.</text>
</comment>
<evidence type="ECO:0000256" key="2">
    <source>
        <dbReference type="ARBA" id="ARBA00022448"/>
    </source>
</evidence>
<feature type="transmembrane region" description="Helical" evidence="10">
    <location>
        <begin position="53"/>
        <end position="70"/>
    </location>
</feature>
<dbReference type="AlphaFoldDB" id="A0A9X1VST2"/>
<feature type="domain" description="Cation/H+ exchanger transmembrane" evidence="11">
    <location>
        <begin position="15"/>
        <end position="425"/>
    </location>
</feature>
<proteinExistence type="inferred from homology"/>
<dbReference type="EMBL" id="JALGBI010000001">
    <property type="protein sequence ID" value="MCJ0762285.1"/>
    <property type="molecule type" value="Genomic_DNA"/>
</dbReference>
<dbReference type="Pfam" id="PF00999">
    <property type="entry name" value="Na_H_Exchanger"/>
    <property type="match status" value="1"/>
</dbReference>
<feature type="transmembrane region" description="Helical" evidence="10">
    <location>
        <begin position="400"/>
        <end position="423"/>
    </location>
</feature>
<feature type="transmembrane region" description="Helical" evidence="10">
    <location>
        <begin position="112"/>
        <end position="135"/>
    </location>
</feature>
<evidence type="ECO:0000256" key="10">
    <source>
        <dbReference type="RuleBase" id="RU366002"/>
    </source>
</evidence>
<evidence type="ECO:0000256" key="7">
    <source>
        <dbReference type="ARBA" id="ARBA00023065"/>
    </source>
</evidence>
<comment type="subcellular location">
    <subcellularLocation>
        <location evidence="10">Cell inner membrane</location>
        <topology evidence="10">Multi-pass membrane protein</topology>
    </subcellularLocation>
    <subcellularLocation>
        <location evidence="1">Cell membrane</location>
        <topology evidence="1">Multi-pass membrane protein</topology>
    </subcellularLocation>
</comment>
<feature type="transmembrane region" description="Helical" evidence="10">
    <location>
        <begin position="360"/>
        <end position="388"/>
    </location>
</feature>
<keyword evidence="10" id="KW-0050">Antiport</keyword>
<comment type="similarity">
    <text evidence="10">Belongs to the monovalent cation:proton antiporter 1 (CPA1) transporter (TC 2.A.36) family.</text>
</comment>
<feature type="transmembrane region" description="Helical" evidence="10">
    <location>
        <begin position="82"/>
        <end position="106"/>
    </location>
</feature>
<comment type="caution">
    <text evidence="12">The sequence shown here is derived from an EMBL/GenBank/DDBJ whole genome shotgun (WGS) entry which is preliminary data.</text>
</comment>
<feature type="transmembrane region" description="Helical" evidence="10">
    <location>
        <begin position="183"/>
        <end position="204"/>
    </location>
</feature>
<protein>
    <submittedName>
        <fullName evidence="12">Na+/H+ antiporter</fullName>
    </submittedName>
</protein>
<keyword evidence="9 10" id="KW-0739">Sodium transport</keyword>
<feature type="transmembrane region" description="Helical" evidence="10">
    <location>
        <begin position="276"/>
        <end position="293"/>
    </location>
</feature>
<evidence type="ECO:0000256" key="6">
    <source>
        <dbReference type="ARBA" id="ARBA00023053"/>
    </source>
</evidence>
<dbReference type="GO" id="GO:0005886">
    <property type="term" value="C:plasma membrane"/>
    <property type="evidence" value="ECO:0007669"/>
    <property type="project" value="UniProtKB-SubCell"/>
</dbReference>
<evidence type="ECO:0000256" key="9">
    <source>
        <dbReference type="ARBA" id="ARBA00023201"/>
    </source>
</evidence>
<accession>A0A9X1VST2</accession>
<dbReference type="RefSeq" id="WP_243304394.1">
    <property type="nucleotide sequence ID" value="NZ_JALGBI010000001.1"/>
</dbReference>
<evidence type="ECO:0000256" key="8">
    <source>
        <dbReference type="ARBA" id="ARBA00023136"/>
    </source>
</evidence>
<dbReference type="GO" id="GO:0015385">
    <property type="term" value="F:sodium:proton antiporter activity"/>
    <property type="evidence" value="ECO:0007669"/>
    <property type="project" value="InterPro"/>
</dbReference>
<evidence type="ECO:0000256" key="4">
    <source>
        <dbReference type="ARBA" id="ARBA00022692"/>
    </source>
</evidence>
<keyword evidence="4 10" id="KW-0812">Transmembrane</keyword>
<keyword evidence="13" id="KW-1185">Reference proteome</keyword>
<dbReference type="GO" id="GO:0015386">
    <property type="term" value="F:potassium:proton antiporter activity"/>
    <property type="evidence" value="ECO:0007669"/>
    <property type="project" value="TreeGrafter"/>
</dbReference>
<dbReference type="InterPro" id="IPR004705">
    <property type="entry name" value="Cation/H_exchanger_CPA1_bac"/>
</dbReference>
<evidence type="ECO:0000313" key="12">
    <source>
        <dbReference type="EMBL" id="MCJ0762285.1"/>
    </source>
</evidence>
<keyword evidence="2 10" id="KW-0813">Transport</keyword>
<keyword evidence="10" id="KW-0997">Cell inner membrane</keyword>
<keyword evidence="3" id="KW-1003">Cell membrane</keyword>
<keyword evidence="8 10" id="KW-0472">Membrane</keyword>
<keyword evidence="7 10" id="KW-0406">Ion transport</keyword>
<dbReference type="GO" id="GO:0051453">
    <property type="term" value="P:regulation of intracellular pH"/>
    <property type="evidence" value="ECO:0007669"/>
    <property type="project" value="TreeGrafter"/>
</dbReference>
<sequence>MDTVLTTLGLLTLVACSGLATRFLPRVPLPLLQIALGAALAWPDVGLHVPFDPGVFMLLFIPPLLFAEGWQIPKREFGNFRGLILVLAVGLVLATVAGLGALIHAMVPGLPLSVACVLAAVLSPTDAVAVSAIAGRHRLPPGLQHVLEGESLMNDASALVAMKFAVAATMTHSFSLPRAALDFVLMACGGVAVGVAFSWAFGLLHHRLLRWHEGHPVKPTVLLLLLMPFAPYLIAEHFGLSGILAAVAAGMTANMLDVKSSRFNASHLQTRATWDVISFAFNGLIFLLLGLQFPDILRHAPPPSHALGPPSGQHLPELFGAALLIMAALLALRFAWLACLTGLPVWLARLRGRTPAARPSLVLLGVGALGGIRGAITLAAVLSVPLTLPDGTAFPARDLLIFQAAVAIVLSLVIGSVGMPWLLRKLDGSAATAHEREERWARKRASLAAVRLLDTVPAALEPLADAAPGEADADALAAVHARVGHDYRRRLAQAAGDHRERRASHWSTHLEKTLRLQALQAERNELHRLRLRHQINDETLRTLVDELDRHEVALRGHGG</sequence>
<dbReference type="Gene3D" id="6.10.140.1330">
    <property type="match status" value="1"/>
</dbReference>
<comment type="caution">
    <text evidence="10">Lacks conserved residue(s) required for the propagation of feature annotation.</text>
</comment>
<dbReference type="PANTHER" id="PTHR10110">
    <property type="entry name" value="SODIUM/HYDROGEN EXCHANGER"/>
    <property type="match status" value="1"/>
</dbReference>
<feature type="transmembrane region" description="Helical" evidence="10">
    <location>
        <begin position="240"/>
        <end position="256"/>
    </location>
</feature>
<evidence type="ECO:0000256" key="1">
    <source>
        <dbReference type="ARBA" id="ARBA00004651"/>
    </source>
</evidence>
<evidence type="ECO:0000256" key="3">
    <source>
        <dbReference type="ARBA" id="ARBA00022475"/>
    </source>
</evidence>
<evidence type="ECO:0000313" key="13">
    <source>
        <dbReference type="Proteomes" id="UP001139447"/>
    </source>
</evidence>
<evidence type="ECO:0000259" key="11">
    <source>
        <dbReference type="Pfam" id="PF00999"/>
    </source>
</evidence>
<dbReference type="InterPro" id="IPR006153">
    <property type="entry name" value="Cation/H_exchanger_TM"/>
</dbReference>
<name>A0A9X1VST2_9BURK</name>
<feature type="transmembrane region" description="Helical" evidence="10">
    <location>
        <begin position="318"/>
        <end position="348"/>
    </location>
</feature>
<gene>
    <name evidence="12" type="ORF">MMF98_03595</name>
</gene>
<reference evidence="12" key="1">
    <citation type="submission" date="2022-03" db="EMBL/GenBank/DDBJ databases">
        <authorList>
            <person name="Woo C.Y."/>
        </authorList>
    </citation>
    <scope>NUCLEOTIDE SEQUENCE</scope>
    <source>
        <strain evidence="12">CYS-02</strain>
    </source>
</reference>
<evidence type="ECO:0000256" key="5">
    <source>
        <dbReference type="ARBA" id="ARBA00022989"/>
    </source>
</evidence>
<dbReference type="GO" id="GO:0098719">
    <property type="term" value="P:sodium ion import across plasma membrane"/>
    <property type="evidence" value="ECO:0007669"/>
    <property type="project" value="TreeGrafter"/>
</dbReference>
<dbReference type="Proteomes" id="UP001139447">
    <property type="component" value="Unassembled WGS sequence"/>
</dbReference>
<keyword evidence="6 10" id="KW-0915">Sodium</keyword>
<dbReference type="NCBIfam" id="TIGR00831">
    <property type="entry name" value="a_cpa1"/>
    <property type="match status" value="1"/>
</dbReference>
<keyword evidence="5 10" id="KW-1133">Transmembrane helix</keyword>
<dbReference type="InterPro" id="IPR018422">
    <property type="entry name" value="Cation/H_exchanger_CPA1"/>
</dbReference>
<organism evidence="12 13">
    <name type="scientific">Variovorax terrae</name>
    <dbReference type="NCBI Taxonomy" id="2923278"/>
    <lineage>
        <taxon>Bacteria</taxon>
        <taxon>Pseudomonadati</taxon>
        <taxon>Pseudomonadota</taxon>
        <taxon>Betaproteobacteria</taxon>
        <taxon>Burkholderiales</taxon>
        <taxon>Comamonadaceae</taxon>
        <taxon>Variovorax</taxon>
    </lineage>
</organism>